<keyword evidence="5 9" id="KW-0812">Transmembrane</keyword>
<feature type="transmembrane region" description="Helical" evidence="9">
    <location>
        <begin position="205"/>
        <end position="230"/>
    </location>
</feature>
<feature type="transmembrane region" description="Helical" evidence="9">
    <location>
        <begin position="176"/>
        <end position="196"/>
    </location>
</feature>
<keyword evidence="3" id="KW-0813">Transport</keyword>
<dbReference type="Proteomes" id="UP000646244">
    <property type="component" value="Unassembled WGS sequence"/>
</dbReference>
<comment type="subcellular location">
    <subcellularLocation>
        <location evidence="1">Cell membrane</location>
        <topology evidence="1">Multi-pass membrane protein</topology>
    </subcellularLocation>
</comment>
<protein>
    <submittedName>
        <fullName evidence="10">Branched-chain amino acid ABC transporter permease</fullName>
    </submittedName>
</protein>
<evidence type="ECO:0000313" key="11">
    <source>
        <dbReference type="Proteomes" id="UP000646244"/>
    </source>
</evidence>
<feature type="transmembrane region" description="Helical" evidence="9">
    <location>
        <begin position="147"/>
        <end position="170"/>
    </location>
</feature>
<dbReference type="InterPro" id="IPR011606">
    <property type="entry name" value="Brnchd-chn_aa_trnsp_permease"/>
</dbReference>
<evidence type="ECO:0000256" key="3">
    <source>
        <dbReference type="ARBA" id="ARBA00022448"/>
    </source>
</evidence>
<sequence length="249" mass="26298">MNSPSDTVMDRPHQDTAAPPLTTSDVRAALKDSSSVGLALFPLGIALGVLVVHAGLDWWWASAITAFVYAGSLEFLLVGLIAAATPLAQVALTAFLVNFRHVFYALSFPLHRVRSRAGKAYSTYTLTDEAYALTTGESAQSWSGRRIVWLQALCQVYWVAGATLGALFGALVPAQLAGLDFALTALFVVLAVDAYLAKRDIPTPALALVCALVARFVLPGQMLLAALGLFTAGLLARRAVAPQAEAARA</sequence>
<dbReference type="PANTHER" id="PTHR34979:SF1">
    <property type="entry name" value="INNER MEMBRANE PROTEIN YGAZ"/>
    <property type="match status" value="1"/>
</dbReference>
<evidence type="ECO:0000256" key="7">
    <source>
        <dbReference type="ARBA" id="ARBA00023136"/>
    </source>
</evidence>
<dbReference type="AlphaFoldDB" id="A0A918TBD5"/>
<dbReference type="PANTHER" id="PTHR34979">
    <property type="entry name" value="INNER MEMBRANE PROTEIN YGAZ"/>
    <property type="match status" value="1"/>
</dbReference>
<evidence type="ECO:0000256" key="5">
    <source>
        <dbReference type="ARBA" id="ARBA00022692"/>
    </source>
</evidence>
<dbReference type="GO" id="GO:1903785">
    <property type="term" value="P:L-valine transmembrane transport"/>
    <property type="evidence" value="ECO:0007669"/>
    <property type="project" value="TreeGrafter"/>
</dbReference>
<evidence type="ECO:0000313" key="10">
    <source>
        <dbReference type="EMBL" id="GHC38975.1"/>
    </source>
</evidence>
<reference evidence="10" key="2">
    <citation type="submission" date="2020-09" db="EMBL/GenBank/DDBJ databases">
        <authorList>
            <person name="Sun Q."/>
            <person name="Ohkuma M."/>
        </authorList>
    </citation>
    <scope>NUCLEOTIDE SEQUENCE</scope>
    <source>
        <strain evidence="10">JCM 4633</strain>
    </source>
</reference>
<dbReference type="GO" id="GO:0005886">
    <property type="term" value="C:plasma membrane"/>
    <property type="evidence" value="ECO:0007669"/>
    <property type="project" value="UniProtKB-SubCell"/>
</dbReference>
<feature type="transmembrane region" description="Helical" evidence="9">
    <location>
        <begin position="36"/>
        <end position="56"/>
    </location>
</feature>
<evidence type="ECO:0000256" key="4">
    <source>
        <dbReference type="ARBA" id="ARBA00022475"/>
    </source>
</evidence>
<organism evidence="10 11">
    <name type="scientific">Streptomyces cinnamoneus</name>
    <name type="common">Streptoverticillium cinnamoneum</name>
    <dbReference type="NCBI Taxonomy" id="53446"/>
    <lineage>
        <taxon>Bacteria</taxon>
        <taxon>Bacillati</taxon>
        <taxon>Actinomycetota</taxon>
        <taxon>Actinomycetes</taxon>
        <taxon>Kitasatosporales</taxon>
        <taxon>Streptomycetaceae</taxon>
        <taxon>Streptomyces</taxon>
        <taxon>Streptomyces cinnamoneus group</taxon>
    </lineage>
</organism>
<evidence type="ECO:0000256" key="1">
    <source>
        <dbReference type="ARBA" id="ARBA00004651"/>
    </source>
</evidence>
<keyword evidence="4" id="KW-1003">Cell membrane</keyword>
<accession>A0A918TBD5</accession>
<dbReference type="Pfam" id="PF03591">
    <property type="entry name" value="AzlC"/>
    <property type="match status" value="1"/>
</dbReference>
<evidence type="ECO:0000256" key="2">
    <source>
        <dbReference type="ARBA" id="ARBA00010735"/>
    </source>
</evidence>
<keyword evidence="7 9" id="KW-0472">Membrane</keyword>
<evidence type="ECO:0000256" key="8">
    <source>
        <dbReference type="SAM" id="MobiDB-lite"/>
    </source>
</evidence>
<name>A0A918TBD5_STRCJ</name>
<comment type="similarity">
    <text evidence="2">Belongs to the AzlC family.</text>
</comment>
<evidence type="ECO:0000256" key="6">
    <source>
        <dbReference type="ARBA" id="ARBA00022989"/>
    </source>
</evidence>
<proteinExistence type="inferred from homology"/>
<evidence type="ECO:0000256" key="9">
    <source>
        <dbReference type="SAM" id="Phobius"/>
    </source>
</evidence>
<dbReference type="EMBL" id="BMVB01000003">
    <property type="protein sequence ID" value="GHC38975.1"/>
    <property type="molecule type" value="Genomic_DNA"/>
</dbReference>
<dbReference type="RefSeq" id="WP_373303502.1">
    <property type="nucleotide sequence ID" value="NZ_BMVB01000003.1"/>
</dbReference>
<gene>
    <name evidence="10" type="ORF">GCM10010507_10810</name>
</gene>
<comment type="caution">
    <text evidence="10">The sequence shown here is derived from an EMBL/GenBank/DDBJ whole genome shotgun (WGS) entry which is preliminary data.</text>
</comment>
<keyword evidence="6 9" id="KW-1133">Transmembrane helix</keyword>
<reference evidence="10" key="1">
    <citation type="journal article" date="2014" name="Int. J. Syst. Evol. Microbiol.">
        <title>Complete genome sequence of Corynebacterium casei LMG S-19264T (=DSM 44701T), isolated from a smear-ripened cheese.</title>
        <authorList>
            <consortium name="US DOE Joint Genome Institute (JGI-PGF)"/>
            <person name="Walter F."/>
            <person name="Albersmeier A."/>
            <person name="Kalinowski J."/>
            <person name="Ruckert C."/>
        </authorList>
    </citation>
    <scope>NUCLEOTIDE SEQUENCE</scope>
    <source>
        <strain evidence="10">JCM 4633</strain>
    </source>
</reference>
<feature type="region of interest" description="Disordered" evidence="8">
    <location>
        <begin position="1"/>
        <end position="20"/>
    </location>
</feature>